<accession>A0ABU3PUK9</accession>
<keyword evidence="2" id="KW-1133">Transmembrane helix</keyword>
<reference evidence="3 4" key="1">
    <citation type="submission" date="2023-08" db="EMBL/GenBank/DDBJ databases">
        <title>Nocardioides seae sp. nov., a bacterium isolated from a soil.</title>
        <authorList>
            <person name="Wang X."/>
        </authorList>
    </citation>
    <scope>NUCLEOTIDE SEQUENCE [LARGE SCALE GENOMIC DNA]</scope>
    <source>
        <strain evidence="3 4">YZH12</strain>
    </source>
</reference>
<feature type="transmembrane region" description="Helical" evidence="2">
    <location>
        <begin position="36"/>
        <end position="55"/>
    </location>
</feature>
<name>A0ABU3PUK9_9ACTN</name>
<keyword evidence="4" id="KW-1185">Reference proteome</keyword>
<dbReference type="Proteomes" id="UP001268542">
    <property type="component" value="Unassembled WGS sequence"/>
</dbReference>
<keyword evidence="2" id="KW-0472">Membrane</keyword>
<organism evidence="3 4">
    <name type="scientific">Nocardioides imazamoxiresistens</name>
    <dbReference type="NCBI Taxonomy" id="3231893"/>
    <lineage>
        <taxon>Bacteria</taxon>
        <taxon>Bacillati</taxon>
        <taxon>Actinomycetota</taxon>
        <taxon>Actinomycetes</taxon>
        <taxon>Propionibacteriales</taxon>
        <taxon>Nocardioidaceae</taxon>
        <taxon>Nocardioides</taxon>
    </lineage>
</organism>
<feature type="region of interest" description="Disordered" evidence="1">
    <location>
        <begin position="61"/>
        <end position="85"/>
    </location>
</feature>
<sequence>MRPGSAQIVGFLLLLPATFALVGVLAAPTAGVELRDPIGIVGVVALVVVAARMLVVGLRAARDPHPPGTPVAEQHARTAAEEAPETVQQGVRADLAAAVDTLARRGLVDRATRARALTAPLGGLGVAMAEDS</sequence>
<keyword evidence="2" id="KW-0812">Transmembrane</keyword>
<gene>
    <name evidence="3" type="ORF">RDV89_07450</name>
</gene>
<protein>
    <submittedName>
        <fullName evidence="3">Uncharacterized protein</fullName>
    </submittedName>
</protein>
<proteinExistence type="predicted"/>
<evidence type="ECO:0000313" key="3">
    <source>
        <dbReference type="EMBL" id="MDT9592898.1"/>
    </source>
</evidence>
<evidence type="ECO:0000256" key="1">
    <source>
        <dbReference type="SAM" id="MobiDB-lite"/>
    </source>
</evidence>
<dbReference type="RefSeq" id="WP_315732331.1">
    <property type="nucleotide sequence ID" value="NZ_JAVYII010000003.1"/>
</dbReference>
<evidence type="ECO:0000256" key="2">
    <source>
        <dbReference type="SAM" id="Phobius"/>
    </source>
</evidence>
<evidence type="ECO:0000313" key="4">
    <source>
        <dbReference type="Proteomes" id="UP001268542"/>
    </source>
</evidence>
<comment type="caution">
    <text evidence="3">The sequence shown here is derived from an EMBL/GenBank/DDBJ whole genome shotgun (WGS) entry which is preliminary data.</text>
</comment>
<dbReference type="EMBL" id="JAVYII010000003">
    <property type="protein sequence ID" value="MDT9592898.1"/>
    <property type="molecule type" value="Genomic_DNA"/>
</dbReference>